<dbReference type="Proteomes" id="UP000314294">
    <property type="component" value="Unassembled WGS sequence"/>
</dbReference>
<gene>
    <name evidence="1" type="ORF">EYF80_007683</name>
</gene>
<sequence>MTTARLRSRAGSAYTGTLATADVREAGRSRGVGPSEVDEMYCVTMPPQHLFGFAATGHSWGLWRSCLWVPSCVPCDDERHSLKSNGVDDLSDESNSNRALKALYKFTSHSV</sequence>
<organism evidence="1 2">
    <name type="scientific">Liparis tanakae</name>
    <name type="common">Tanaka's snailfish</name>
    <dbReference type="NCBI Taxonomy" id="230148"/>
    <lineage>
        <taxon>Eukaryota</taxon>
        <taxon>Metazoa</taxon>
        <taxon>Chordata</taxon>
        <taxon>Craniata</taxon>
        <taxon>Vertebrata</taxon>
        <taxon>Euteleostomi</taxon>
        <taxon>Actinopterygii</taxon>
        <taxon>Neopterygii</taxon>
        <taxon>Teleostei</taxon>
        <taxon>Neoteleostei</taxon>
        <taxon>Acanthomorphata</taxon>
        <taxon>Eupercaria</taxon>
        <taxon>Perciformes</taxon>
        <taxon>Cottioidei</taxon>
        <taxon>Cottales</taxon>
        <taxon>Liparidae</taxon>
        <taxon>Liparis</taxon>
    </lineage>
</organism>
<dbReference type="AlphaFoldDB" id="A0A4Z2IWB2"/>
<accession>A0A4Z2IWB2</accession>
<reference evidence="1 2" key="1">
    <citation type="submission" date="2019-03" db="EMBL/GenBank/DDBJ databases">
        <title>First draft genome of Liparis tanakae, snailfish: a comprehensive survey of snailfish specific genes.</title>
        <authorList>
            <person name="Kim W."/>
            <person name="Song I."/>
            <person name="Jeong J.-H."/>
            <person name="Kim D."/>
            <person name="Kim S."/>
            <person name="Ryu S."/>
            <person name="Song J.Y."/>
            <person name="Lee S.K."/>
        </authorList>
    </citation>
    <scope>NUCLEOTIDE SEQUENCE [LARGE SCALE GENOMIC DNA]</scope>
    <source>
        <tissue evidence="1">Muscle</tissue>
    </source>
</reference>
<proteinExistence type="predicted"/>
<comment type="caution">
    <text evidence="1">The sequence shown here is derived from an EMBL/GenBank/DDBJ whole genome shotgun (WGS) entry which is preliminary data.</text>
</comment>
<evidence type="ECO:0000313" key="2">
    <source>
        <dbReference type="Proteomes" id="UP000314294"/>
    </source>
</evidence>
<dbReference type="EMBL" id="SRLO01000042">
    <property type="protein sequence ID" value="TNN82037.1"/>
    <property type="molecule type" value="Genomic_DNA"/>
</dbReference>
<protein>
    <submittedName>
        <fullName evidence="1">Uncharacterized protein</fullName>
    </submittedName>
</protein>
<keyword evidence="2" id="KW-1185">Reference proteome</keyword>
<evidence type="ECO:0000313" key="1">
    <source>
        <dbReference type="EMBL" id="TNN82037.1"/>
    </source>
</evidence>
<name>A0A4Z2IWB2_9TELE</name>